<proteinExistence type="predicted"/>
<organism evidence="1 2">
    <name type="scientific">Streptomyces regalis</name>
    <dbReference type="NCBI Taxonomy" id="68262"/>
    <lineage>
        <taxon>Bacteria</taxon>
        <taxon>Bacillati</taxon>
        <taxon>Actinomycetota</taxon>
        <taxon>Actinomycetes</taxon>
        <taxon>Kitasatosporales</taxon>
        <taxon>Streptomycetaceae</taxon>
        <taxon>Streptomyces</taxon>
    </lineage>
</organism>
<evidence type="ECO:0000313" key="1">
    <source>
        <dbReference type="EMBL" id="KUL22694.1"/>
    </source>
</evidence>
<reference evidence="2" key="1">
    <citation type="submission" date="2015-10" db="EMBL/GenBank/DDBJ databases">
        <authorList>
            <person name="Ju K.-S."/>
            <person name="Doroghazi J.R."/>
            <person name="Metcalf W.W."/>
        </authorList>
    </citation>
    <scope>NUCLEOTIDE SEQUENCE [LARGE SCALE GENOMIC DNA]</scope>
    <source>
        <strain evidence="2">NRRL 3151</strain>
    </source>
</reference>
<dbReference type="RefSeq" id="WP_062713222.1">
    <property type="nucleotide sequence ID" value="NZ_LLZG01000394.1"/>
</dbReference>
<dbReference type="AlphaFoldDB" id="A0A101J9K2"/>
<dbReference type="EMBL" id="LLZG01000394">
    <property type="protein sequence ID" value="KUL22694.1"/>
    <property type="molecule type" value="Genomic_DNA"/>
</dbReference>
<evidence type="ECO:0000313" key="2">
    <source>
        <dbReference type="Proteomes" id="UP000053923"/>
    </source>
</evidence>
<keyword evidence="2" id="KW-1185">Reference proteome</keyword>
<protein>
    <submittedName>
        <fullName evidence="1">Uncharacterized protein</fullName>
    </submittedName>
</protein>
<gene>
    <name evidence="1" type="ORF">ADL12_41605</name>
</gene>
<name>A0A101J9K2_9ACTN</name>
<sequence length="87" mass="9622">MPGVVFSNPAENVGLVNVFQYRGPGLTEVPENVFSDAARLGYKPISVLGDMETYDSAWRDALLSHAQPVSGHSFFTEDGVYRHRPPR</sequence>
<comment type="caution">
    <text evidence="1">The sequence shown here is derived from an EMBL/GenBank/DDBJ whole genome shotgun (WGS) entry which is preliminary data.</text>
</comment>
<accession>A0A101J9K2</accession>
<dbReference type="Proteomes" id="UP000053923">
    <property type="component" value="Unassembled WGS sequence"/>
</dbReference>
<dbReference type="OrthoDB" id="3665849at2"/>